<dbReference type="InterPro" id="IPR036390">
    <property type="entry name" value="WH_DNA-bd_sf"/>
</dbReference>
<evidence type="ECO:0000259" key="1">
    <source>
        <dbReference type="PROSITE" id="PS50995"/>
    </source>
</evidence>
<dbReference type="PROSITE" id="PS50995">
    <property type="entry name" value="HTH_MARR_2"/>
    <property type="match status" value="1"/>
</dbReference>
<dbReference type="HOGENOM" id="CLU_083287_5_0_11"/>
<dbReference type="Gene3D" id="1.10.10.10">
    <property type="entry name" value="Winged helix-like DNA-binding domain superfamily/Winged helix DNA-binding domain"/>
    <property type="match status" value="1"/>
</dbReference>
<reference evidence="3" key="1">
    <citation type="submission" date="2008-02" db="EMBL/GenBank/DDBJ databases">
        <authorList>
            <consortium name="The Broad Institute Genome Sequencing Platform"/>
            <person name="Fischbach M."/>
            <person name="Ward D."/>
            <person name="Young S."/>
            <person name="Jaffe D."/>
            <person name="Gnerre S."/>
            <person name="Berlin A."/>
            <person name="Heiman D."/>
            <person name="Hepburn T."/>
            <person name="Sykes S."/>
            <person name="Alvarado L."/>
            <person name="Kodira C.D."/>
            <person name="Straight P."/>
            <person name="Clardy J."/>
            <person name="Hung D."/>
            <person name="Kolter R."/>
            <person name="Mekalanos J."/>
            <person name="Walker S."/>
            <person name="Walsh C.T."/>
            <person name="Lander E."/>
            <person name="Galagan J."/>
            <person name="Nusbaum C."/>
            <person name="Birren B."/>
        </authorList>
    </citation>
    <scope>NUCLEOTIDE SEQUENCE [LARGE SCALE GENOMIC DNA]</scope>
    <source>
        <strain evidence="3">ATCC 25486 / DSM 40338 / CBS 914.69 / JCM 4507 / NBRC 13074 / NRRL 2958 / 5647</strain>
    </source>
</reference>
<dbReference type="eggNOG" id="COG1846">
    <property type="taxonomic scope" value="Bacteria"/>
</dbReference>
<gene>
    <name evidence="2" type="ORF">SSDG_07574</name>
</gene>
<protein>
    <recommendedName>
        <fullName evidence="1">HTH marR-type domain-containing protein</fullName>
    </recommendedName>
</protein>
<dbReference type="GO" id="GO:0006950">
    <property type="term" value="P:response to stress"/>
    <property type="evidence" value="ECO:0007669"/>
    <property type="project" value="TreeGrafter"/>
</dbReference>
<evidence type="ECO:0000313" key="2">
    <source>
        <dbReference type="EMBL" id="EFH32307.1"/>
    </source>
</evidence>
<reference evidence="3" key="2">
    <citation type="submission" date="2009-10" db="EMBL/GenBank/DDBJ databases">
        <title>The genome sequence of Streptomyces pristinaespiralis strain ATCC 25486.</title>
        <authorList>
            <consortium name="The Broad Institute Genome Sequencing Platform"/>
            <consortium name="Broad Institute Microbial Sequencing Center"/>
            <person name="Fischbach M."/>
            <person name="Godfrey P."/>
            <person name="Ward D."/>
            <person name="Young S."/>
            <person name="Zeng Q."/>
            <person name="Koehrsen M."/>
            <person name="Alvarado L."/>
            <person name="Berlin A.M."/>
            <person name="Bochicchio J."/>
            <person name="Borenstein D."/>
            <person name="Chapman S.B."/>
            <person name="Chen Z."/>
            <person name="Engels R."/>
            <person name="Freedman E."/>
            <person name="Gellesch M."/>
            <person name="Goldberg J."/>
            <person name="Griggs A."/>
            <person name="Gujja S."/>
            <person name="Heilman E.R."/>
            <person name="Heiman D.I."/>
            <person name="Hepburn T.A."/>
            <person name="Howarth C."/>
            <person name="Jen D."/>
            <person name="Larson L."/>
            <person name="Lewis B."/>
            <person name="Mehta T."/>
            <person name="Park D."/>
            <person name="Pearson M."/>
            <person name="Richards J."/>
            <person name="Roberts A."/>
            <person name="Saif S."/>
            <person name="Shea T.D."/>
            <person name="Shenoy N."/>
            <person name="Sisk P."/>
            <person name="Stolte C."/>
            <person name="Sykes S.N."/>
            <person name="Thomson T."/>
            <person name="Walk T."/>
            <person name="White J."/>
            <person name="Yandava C."/>
            <person name="Straight P."/>
            <person name="Clardy J."/>
            <person name="Hung D."/>
            <person name="Kolter R."/>
            <person name="Mekalanos J."/>
            <person name="Walker S."/>
            <person name="Walsh C.T."/>
            <person name="Wieland-Brown L.C."/>
            <person name="Haas B."/>
            <person name="Nusbaum C."/>
            <person name="Birren B."/>
        </authorList>
    </citation>
    <scope>NUCLEOTIDE SEQUENCE [LARGE SCALE GENOMIC DNA]</scope>
    <source>
        <strain evidence="3">ATCC 25486 / DSM 40338 / CBS 914.69 / JCM 4507 / NBRC 13074 / NRRL 2958 / 5647</strain>
    </source>
</reference>
<proteinExistence type="predicted"/>
<sequence>MLSKEVAVSDEMALLVADVFEAAGALRRLGEHTAQAEGLTQARWQVLSVVSETALTVPQAARRLGVSRQNVQRVANDLVTFGHAAYTANPDHRGSPLLALTPQGQEVLARVTTRASAVHRTLFAALPEEEIGRTRGLLRRLLEELDRREQADGRR</sequence>
<dbReference type="InterPro" id="IPR036388">
    <property type="entry name" value="WH-like_DNA-bd_sf"/>
</dbReference>
<dbReference type="GO" id="GO:0003700">
    <property type="term" value="F:DNA-binding transcription factor activity"/>
    <property type="evidence" value="ECO:0007669"/>
    <property type="project" value="InterPro"/>
</dbReference>
<dbReference type="AlphaFoldDB" id="D6X8C2"/>
<organism evidence="2 3">
    <name type="scientific">Streptomyces pristinaespiralis (strain ATCC 25486 / DSM 40338 / CBS 914.69 / JCM 4507 / KCC S-0507 / NBRC 13074 / NRRL 2958 / 5647)</name>
    <dbReference type="NCBI Taxonomy" id="457429"/>
    <lineage>
        <taxon>Bacteria</taxon>
        <taxon>Bacillati</taxon>
        <taxon>Actinomycetota</taxon>
        <taxon>Actinomycetes</taxon>
        <taxon>Kitasatosporales</taxon>
        <taxon>Streptomycetaceae</taxon>
        <taxon>Streptomyces</taxon>
    </lineage>
</organism>
<dbReference type="InterPro" id="IPR000835">
    <property type="entry name" value="HTH_MarR-typ"/>
</dbReference>
<dbReference type="SUPFAM" id="SSF46785">
    <property type="entry name" value="Winged helix' DNA-binding domain"/>
    <property type="match status" value="1"/>
</dbReference>
<dbReference type="InterPro" id="IPR039422">
    <property type="entry name" value="MarR/SlyA-like"/>
</dbReference>
<dbReference type="SMART" id="SM00347">
    <property type="entry name" value="HTH_MARR"/>
    <property type="match status" value="1"/>
</dbReference>
<evidence type="ECO:0000313" key="3">
    <source>
        <dbReference type="Proteomes" id="UP000002805"/>
    </source>
</evidence>
<accession>D6X8C2</accession>
<dbReference type="EMBL" id="CM000950">
    <property type="protein sequence ID" value="EFH32307.1"/>
    <property type="molecule type" value="Genomic_DNA"/>
</dbReference>
<dbReference type="Pfam" id="PF12802">
    <property type="entry name" value="MarR_2"/>
    <property type="match status" value="1"/>
</dbReference>
<dbReference type="PANTHER" id="PTHR33164">
    <property type="entry name" value="TRANSCRIPTIONAL REGULATOR, MARR FAMILY"/>
    <property type="match status" value="1"/>
</dbReference>
<dbReference type="Proteomes" id="UP000002805">
    <property type="component" value="Chromosome"/>
</dbReference>
<name>D6X8C2_STRE2</name>
<keyword evidence="3" id="KW-1185">Reference proteome</keyword>
<feature type="domain" description="HTH marR-type" evidence="1">
    <location>
        <begin position="12"/>
        <end position="143"/>
    </location>
</feature>
<dbReference type="PANTHER" id="PTHR33164:SF43">
    <property type="entry name" value="HTH-TYPE TRANSCRIPTIONAL REPRESSOR YETL"/>
    <property type="match status" value="1"/>
</dbReference>